<accession>A0AAE0FNZ9</accession>
<name>A0AAE0FNZ9_9CHLO</name>
<comment type="caution">
    <text evidence="1">The sequence shown here is derived from an EMBL/GenBank/DDBJ whole genome shotgun (WGS) entry which is preliminary data.</text>
</comment>
<dbReference type="AlphaFoldDB" id="A0AAE0FNZ9"/>
<keyword evidence="2" id="KW-1185">Reference proteome</keyword>
<organism evidence="1 2">
    <name type="scientific">Cymbomonas tetramitiformis</name>
    <dbReference type="NCBI Taxonomy" id="36881"/>
    <lineage>
        <taxon>Eukaryota</taxon>
        <taxon>Viridiplantae</taxon>
        <taxon>Chlorophyta</taxon>
        <taxon>Pyramimonadophyceae</taxon>
        <taxon>Pyramimonadales</taxon>
        <taxon>Pyramimonadaceae</taxon>
        <taxon>Cymbomonas</taxon>
    </lineage>
</organism>
<evidence type="ECO:0000313" key="2">
    <source>
        <dbReference type="Proteomes" id="UP001190700"/>
    </source>
</evidence>
<dbReference type="Proteomes" id="UP001190700">
    <property type="component" value="Unassembled WGS sequence"/>
</dbReference>
<proteinExistence type="predicted"/>
<gene>
    <name evidence="1" type="ORF">CYMTET_28168</name>
</gene>
<reference evidence="1 2" key="1">
    <citation type="journal article" date="2015" name="Genome Biol. Evol.">
        <title>Comparative Genomics of a Bacterivorous Green Alga Reveals Evolutionary Causalities and Consequences of Phago-Mixotrophic Mode of Nutrition.</title>
        <authorList>
            <person name="Burns J.A."/>
            <person name="Paasch A."/>
            <person name="Narechania A."/>
            <person name="Kim E."/>
        </authorList>
    </citation>
    <scope>NUCLEOTIDE SEQUENCE [LARGE SCALE GENOMIC DNA]</scope>
    <source>
        <strain evidence="1 2">PLY_AMNH</strain>
    </source>
</reference>
<protein>
    <submittedName>
        <fullName evidence="1">Uncharacterized protein</fullName>
    </submittedName>
</protein>
<evidence type="ECO:0000313" key="1">
    <source>
        <dbReference type="EMBL" id="KAK3263008.1"/>
    </source>
</evidence>
<sequence length="97" mass="10445">MTNDEKREVFLKKASSSAKAAILKRVADYKKHGKLPVPGKHLSAAAGHLDLCPGLEDNGEVLFALSGASQSGLYPGLEDTGERLYALRETEHSDLHS</sequence>
<dbReference type="EMBL" id="LGRX02015807">
    <property type="protein sequence ID" value="KAK3263008.1"/>
    <property type="molecule type" value="Genomic_DNA"/>
</dbReference>